<dbReference type="EMBL" id="CP022746">
    <property type="protein sequence ID" value="ASY46127.1"/>
    <property type="molecule type" value="Genomic_DNA"/>
</dbReference>
<accession>A0A249MY83</accession>
<dbReference type="RefSeq" id="WP_017181895.1">
    <property type="nucleotide sequence ID" value="NZ_CP022746.1"/>
</dbReference>
<dbReference type="AlphaFoldDB" id="A0A249MY83"/>
<reference evidence="1 2" key="1">
    <citation type="submission" date="2017-08" db="EMBL/GenBank/DDBJ databases">
        <title>Whole Genome Sequence of Sphingobium hydrophobicum C1: Insights into Adaption to the Electronic-waste Contaminated Sediment.</title>
        <authorList>
            <person name="Song D."/>
            <person name="Chen X."/>
            <person name="Xu M."/>
        </authorList>
    </citation>
    <scope>NUCLEOTIDE SEQUENCE [LARGE SCALE GENOMIC DNA]</scope>
    <source>
        <strain evidence="1 2">C1</strain>
    </source>
</reference>
<dbReference type="Proteomes" id="UP000217141">
    <property type="component" value="Chromosome II"/>
</dbReference>
<dbReference type="KEGG" id="shyd:CJD35_16665"/>
<name>A0A249MY83_SPHXE</name>
<dbReference type="Pfam" id="PF11578">
    <property type="entry name" value="DUF3237"/>
    <property type="match status" value="1"/>
</dbReference>
<evidence type="ECO:0000313" key="1">
    <source>
        <dbReference type="EMBL" id="ASY46127.1"/>
    </source>
</evidence>
<sequence>MMMMDCSTQDMPSPDLEQAFRVTLVFGATADVGRLATGGTRTVRPVTGGRIDGARLRGMIVSGSETSLTRLDGVTTAELSYLIQTEDGAIVRMTGMGVTSDCRRADDQSFDGMRMTIMFEVDEQSSHAWLATRAFIAERPRDSDTSIIMQIV</sequence>
<dbReference type="InterPro" id="IPR020915">
    <property type="entry name" value="UPF0311"/>
</dbReference>
<evidence type="ECO:0000313" key="2">
    <source>
        <dbReference type="Proteomes" id="UP000217141"/>
    </source>
</evidence>
<dbReference type="Gene3D" id="2.40.160.20">
    <property type="match status" value="1"/>
</dbReference>
<dbReference type="PANTHER" id="PTHR37315">
    <property type="entry name" value="UPF0311 PROTEIN BLR7842"/>
    <property type="match status" value="1"/>
</dbReference>
<organism evidence="1 2">
    <name type="scientific">Sphingobium xenophagum</name>
    <dbReference type="NCBI Taxonomy" id="121428"/>
    <lineage>
        <taxon>Bacteria</taxon>
        <taxon>Pseudomonadati</taxon>
        <taxon>Pseudomonadota</taxon>
        <taxon>Alphaproteobacteria</taxon>
        <taxon>Sphingomonadales</taxon>
        <taxon>Sphingomonadaceae</taxon>
        <taxon>Sphingobium</taxon>
    </lineage>
</organism>
<dbReference type="PANTHER" id="PTHR37315:SF1">
    <property type="entry name" value="UPF0311 PROTEIN BLR7842"/>
    <property type="match status" value="1"/>
</dbReference>
<proteinExistence type="predicted"/>
<gene>
    <name evidence="1" type="ORF">CJD35_16665</name>
</gene>
<protein>
    <submittedName>
        <fullName evidence="1">DUF3237 domain-containing protein</fullName>
    </submittedName>
</protein>